<evidence type="ECO:0000256" key="1">
    <source>
        <dbReference type="SAM" id="MobiDB-lite"/>
    </source>
</evidence>
<dbReference type="OrthoDB" id="1834442at2759"/>
<evidence type="ECO:0000313" key="3">
    <source>
        <dbReference type="Proteomes" id="UP000827889"/>
    </source>
</evidence>
<keyword evidence="2" id="KW-0732">Signal</keyword>
<evidence type="ECO:0000313" key="4">
    <source>
        <dbReference type="RefSeq" id="XP_030513390.1"/>
    </source>
</evidence>
<dbReference type="RefSeq" id="XP_030513390.1">
    <property type="nucleotide sequence ID" value="XM_030657530.1"/>
</dbReference>
<dbReference type="KEGG" id="rarg:115727333"/>
<dbReference type="Proteomes" id="UP000827889">
    <property type="component" value="Chromosome 1"/>
</dbReference>
<feature type="compositionally biased region" description="Basic and acidic residues" evidence="1">
    <location>
        <begin position="134"/>
        <end position="235"/>
    </location>
</feature>
<organism evidence="3 4">
    <name type="scientific">Rhodamnia argentea</name>
    <dbReference type="NCBI Taxonomy" id="178133"/>
    <lineage>
        <taxon>Eukaryota</taxon>
        <taxon>Viridiplantae</taxon>
        <taxon>Streptophyta</taxon>
        <taxon>Embryophyta</taxon>
        <taxon>Tracheophyta</taxon>
        <taxon>Spermatophyta</taxon>
        <taxon>Magnoliopsida</taxon>
        <taxon>eudicotyledons</taxon>
        <taxon>Gunneridae</taxon>
        <taxon>Pentapetalae</taxon>
        <taxon>rosids</taxon>
        <taxon>malvids</taxon>
        <taxon>Myrtales</taxon>
        <taxon>Myrtaceae</taxon>
        <taxon>Myrtoideae</taxon>
        <taxon>Myrteae</taxon>
        <taxon>Australasian group</taxon>
        <taxon>Rhodamnia</taxon>
    </lineage>
</organism>
<feature type="chain" id="PRO_5034365510" evidence="2">
    <location>
        <begin position="25"/>
        <end position="235"/>
    </location>
</feature>
<accession>A0A8B8MTI0</accession>
<gene>
    <name evidence="4" type="primary">LOC115727333</name>
</gene>
<keyword evidence="3" id="KW-1185">Reference proteome</keyword>
<protein>
    <submittedName>
        <fullName evidence="4">Uncharacterized histidine-rich protein DDB_G0274557-like</fullName>
    </submittedName>
</protein>
<feature type="compositionally biased region" description="Basic and acidic residues" evidence="1">
    <location>
        <begin position="42"/>
        <end position="78"/>
    </location>
</feature>
<evidence type="ECO:0000256" key="2">
    <source>
        <dbReference type="SAM" id="SignalP"/>
    </source>
</evidence>
<reference evidence="3" key="1">
    <citation type="submission" date="2025-05" db="UniProtKB">
        <authorList>
            <consortium name="RefSeq"/>
        </authorList>
    </citation>
    <scope>NUCLEOTIDE SEQUENCE [LARGE SCALE GENOMIC DNA]</scope>
</reference>
<sequence length="235" mass="26427">MSHLTYFLVLPGVAALAATTTTDAGRNLLDKESPSELLMPRPRLDPKHPSGHGHPDCHVLEEGPNNEHEQRPEPEKKQPPCGRPLSEHNHDHDDNSHDCIRHRHAMEDYQHGHSPGRGGHDGHGGPDPPNSNGDHGHAIEGGERKPLEEKGPSHHDHDHDHGDNHGHPPHRHALEDNHRERLGEHGGDERKPPEEKGPHDHDHDHDHGGDHDHPPYRHLLEDDHHERPSEHRGDE</sequence>
<feature type="compositionally biased region" description="Basic and acidic residues" evidence="1">
    <location>
        <begin position="85"/>
        <end position="111"/>
    </location>
</feature>
<feature type="region of interest" description="Disordered" evidence="1">
    <location>
        <begin position="26"/>
        <end position="235"/>
    </location>
</feature>
<proteinExistence type="predicted"/>
<name>A0A8B8MTI0_9MYRT</name>
<reference evidence="4" key="2">
    <citation type="submission" date="2025-08" db="UniProtKB">
        <authorList>
            <consortium name="RefSeq"/>
        </authorList>
    </citation>
    <scope>IDENTIFICATION</scope>
    <source>
        <tissue evidence="4">Leaf</tissue>
    </source>
</reference>
<dbReference type="GeneID" id="115727333"/>
<dbReference type="AlphaFoldDB" id="A0A8B8MTI0"/>
<feature type="signal peptide" evidence="2">
    <location>
        <begin position="1"/>
        <end position="24"/>
    </location>
</feature>